<dbReference type="EMBL" id="CP031926">
    <property type="protein sequence ID" value="QRZ33769.2"/>
    <property type="molecule type" value="Genomic_DNA"/>
</dbReference>
<dbReference type="EMBL" id="CP090823">
    <property type="protein sequence ID" value="ARD94994.1"/>
    <property type="molecule type" value="Genomic_DNA"/>
</dbReference>
<evidence type="ECO:0000313" key="7">
    <source>
        <dbReference type="Proteomes" id="UP000031847"/>
    </source>
</evidence>
<evidence type="ECO:0000313" key="9">
    <source>
        <dbReference type="Proteomes" id="UP000053612"/>
    </source>
</evidence>
<dbReference type="EMBL" id="LKLW01000160">
    <property type="protein sequence ID" value="KSU24112.1"/>
    <property type="molecule type" value="Genomic_DNA"/>
</dbReference>
<gene>
    <name evidence="3" type="ORF">JCM5805K_2927</name>
    <name evidence="6" type="ORF">LL223_0098</name>
    <name evidence="1" type="ORF">LL229_0102</name>
    <name evidence="2" type="ORF">LL275_0081</name>
    <name evidence="4" type="ORF">LMG9449_1917</name>
    <name evidence="5" type="ORF">N42_2638</name>
</gene>
<reference evidence="2 10" key="3">
    <citation type="journal article" date="2017" name="BMC Genomics">
        <title>Comparative and functional genomics of the Lactococcus lactis taxon; insights into evolution and niche adaptation.</title>
        <authorList>
            <person name="Kelleher P."/>
            <person name="Bottacini F."/>
            <person name="Mahony J."/>
            <person name="Kilcawley K.N."/>
            <person name="van Sinderen D."/>
        </authorList>
    </citation>
    <scope>NUCLEOTIDE SEQUENCE [LARGE SCALE GENOMIC DNA]</scope>
    <source>
        <strain evidence="2 10">275</strain>
    </source>
</reference>
<reference evidence="8 9" key="2">
    <citation type="submission" date="2015-10" db="EMBL/GenBank/DDBJ databases">
        <title>Draft Genome Sequences of 11 Lactococcus lactis subspecies cremoris strains.</title>
        <authorList>
            <person name="Wels M."/>
            <person name="Backus L."/>
            <person name="Boekhorst J."/>
            <person name="Dijkstra A."/>
            <person name="Beerthuizen M."/>
            <person name="Kelly W."/>
            <person name="Siezen R."/>
            <person name="Bachmann H."/>
            <person name="Van Hijum S."/>
        </authorList>
    </citation>
    <scope>NUCLEOTIDE SEQUENCE [LARGE SCALE GENOMIC DNA]</scope>
    <source>
        <strain evidence="9">LMG9449</strain>
        <strain evidence="8">N42</strain>
    </source>
</reference>
<sequence length="100" mass="11613">MTKYIFPNLKDNQRDLFNIINQILSRDKLSIEERKCFLIAKKNIESGRNFDPQISELISSLQYLAHSSDVQYFFSEAQKRMLVNPGTGGSLYGWSNFESK</sequence>
<accession>A0A0B8R3I1</accession>
<dbReference type="Proteomes" id="UP000192085">
    <property type="component" value="Chromosome"/>
</dbReference>
<evidence type="ECO:0000313" key="1">
    <source>
        <dbReference type="EMBL" id="ARD94994.1"/>
    </source>
</evidence>
<evidence type="ECO:0000313" key="8">
    <source>
        <dbReference type="Proteomes" id="UP000052991"/>
    </source>
</evidence>
<keyword evidence="2" id="KW-0808">Transferase</keyword>
<proteinExistence type="predicted"/>
<dbReference type="RefSeq" id="WP_003132256.1">
    <property type="nucleotide sequence ID" value="NZ_BAABQR010000003.1"/>
</dbReference>
<dbReference type="Proteomes" id="UP000053612">
    <property type="component" value="Unassembled WGS sequence"/>
</dbReference>
<reference evidence="6" key="6">
    <citation type="submission" date="2023-04" db="EMBL/GenBank/DDBJ databases">
        <authorList>
            <person name="McDonnell B."/>
        </authorList>
    </citation>
    <scope>NUCLEOTIDE SEQUENCE</scope>
    <source>
        <strain evidence="6">223</strain>
    </source>
</reference>
<protein>
    <submittedName>
        <fullName evidence="3">NAD-dependent aldehyde dehydrogenases</fullName>
    </submittedName>
    <submittedName>
        <fullName evidence="2">Serine hydroxymethyltransferase/Phosphoribosyl-dephospho-CoA transferase family enzyme</fullName>
    </submittedName>
</protein>
<dbReference type="EMBL" id="LKLS01000153">
    <property type="protein sequence ID" value="KSU16669.1"/>
    <property type="molecule type" value="Genomic_DNA"/>
</dbReference>
<reference evidence="4" key="4">
    <citation type="journal article" date="2017" name="Genome Announc.">
        <title>Draft Genome Sequences of 24 Lactococcus lactis Strains.</title>
        <authorList>
            <person name="Backus L."/>
            <person name="Wels M."/>
            <person name="Boekhorst J."/>
            <person name="Dijkstra A.R."/>
            <person name="Beerthuyzen M."/>
            <person name="Kelly W.J."/>
            <person name="Siezen R.J."/>
            <person name="van Hijum S.A."/>
            <person name="Bachmann H."/>
        </authorList>
    </citation>
    <scope>NUCLEOTIDE SEQUENCE</scope>
    <source>
        <strain evidence="4">LMG9447</strain>
        <strain evidence="5">N42</strain>
    </source>
</reference>
<dbReference type="AlphaFoldDB" id="A0A0B8R3I1"/>
<evidence type="ECO:0000313" key="5">
    <source>
        <dbReference type="EMBL" id="KSU24112.1"/>
    </source>
</evidence>
<evidence type="ECO:0000313" key="6">
    <source>
        <dbReference type="EMBL" id="QRZ33769.2"/>
    </source>
</evidence>
<keyword evidence="2" id="KW-0489">Methyltransferase</keyword>
<dbReference type="Proteomes" id="UP000031847">
    <property type="component" value="Unassembled WGS sequence"/>
</dbReference>
<dbReference type="EMBL" id="BBSI01000041">
    <property type="protein sequence ID" value="GAM81803.1"/>
    <property type="molecule type" value="Genomic_DNA"/>
</dbReference>
<dbReference type="Proteomes" id="UP000052991">
    <property type="component" value="Unassembled WGS sequence"/>
</dbReference>
<evidence type="ECO:0000313" key="3">
    <source>
        <dbReference type="EMBL" id="GAM81803.1"/>
    </source>
</evidence>
<reference evidence="1" key="7">
    <citation type="submission" date="2023-09" db="EMBL/GenBank/DDBJ databases">
        <title>Complete Genomes and Methylome analysis of Lactococcus lactis subs lactis strains.</title>
        <authorList>
            <person name="Fomenkov A."/>
            <person name="McDonnell B."/>
            <person name="Sun L."/>
            <person name="Van Sinderen D."/>
            <person name="Roberts R.J."/>
        </authorList>
    </citation>
    <scope>NUCLEOTIDE SEQUENCE</scope>
    <source>
        <strain evidence="1">229</strain>
    </source>
</reference>
<dbReference type="Proteomes" id="UP000663169">
    <property type="component" value="Chromosome"/>
</dbReference>
<evidence type="ECO:0000313" key="2">
    <source>
        <dbReference type="EMBL" id="ARD97719.1"/>
    </source>
</evidence>
<evidence type="ECO:0000313" key="4">
    <source>
        <dbReference type="EMBL" id="KSU16669.1"/>
    </source>
</evidence>
<dbReference type="Proteomes" id="UP001055586">
    <property type="component" value="Chromosome"/>
</dbReference>
<dbReference type="EMBL" id="CP015897">
    <property type="protein sequence ID" value="ARD97719.1"/>
    <property type="molecule type" value="Genomic_DNA"/>
</dbReference>
<evidence type="ECO:0000313" key="10">
    <source>
        <dbReference type="Proteomes" id="UP000192085"/>
    </source>
</evidence>
<reference evidence="3 7" key="1">
    <citation type="submission" date="2015-01" db="EMBL/GenBank/DDBJ databases">
        <title>Lactococcus lactis subsp.lactis JCM 5805 whole genome shotgun sequence.</title>
        <authorList>
            <person name="Fujii T."/>
            <person name="Tomita Y."/>
            <person name="Ikushima S."/>
            <person name="Fujiwara D."/>
        </authorList>
    </citation>
    <scope>NUCLEOTIDE SEQUENCE [LARGE SCALE GENOMIC DNA]</scope>
    <source>
        <strain evidence="3 7">JCM 5805</strain>
    </source>
</reference>
<organism evidence="3 7">
    <name type="scientific">Lactococcus lactis subsp. lactis</name>
    <name type="common">Streptococcus lactis</name>
    <dbReference type="NCBI Taxonomy" id="1360"/>
    <lineage>
        <taxon>Bacteria</taxon>
        <taxon>Bacillati</taxon>
        <taxon>Bacillota</taxon>
        <taxon>Bacilli</taxon>
        <taxon>Lactobacillales</taxon>
        <taxon>Streptococcaceae</taxon>
        <taxon>Lactococcus</taxon>
    </lineage>
</organism>
<dbReference type="GO" id="GO:0008168">
    <property type="term" value="F:methyltransferase activity"/>
    <property type="evidence" value="ECO:0007669"/>
    <property type="project" value="UniProtKB-KW"/>
</dbReference>
<name>A0A0B8R3I1_LACLL</name>
<dbReference type="GO" id="GO:0032259">
    <property type="term" value="P:methylation"/>
    <property type="evidence" value="ECO:0007669"/>
    <property type="project" value="UniProtKB-KW"/>
</dbReference>
<dbReference type="PATRIC" id="fig|1360.100.peg.11"/>
<reference evidence="6" key="5">
    <citation type="journal article" date="2020" name="Mol. Microbiol.">
        <title>The CWPS Rubik's cube: Linking diversity of cell wall polysaccharide structures with the encoded biosynthetic machinery of selected Lactococcus lactis strains.</title>
        <authorList>
            <person name="Mahony J."/>
            <person name="Frantzen C."/>
            <person name="Vinogradov E."/>
            <person name="Sadovskaya I."/>
            <person name="Theodorou I."/>
            <person name="Kelleher P."/>
            <person name="Chapot-Chartier M.P."/>
            <person name="Cambillau C."/>
            <person name="Holo H."/>
            <person name="van Sinderen D."/>
        </authorList>
    </citation>
    <scope>NUCLEOTIDE SEQUENCE</scope>
    <source>
        <strain evidence="6">223</strain>
    </source>
</reference>